<dbReference type="EMBL" id="JAAVMX010000008">
    <property type="protein sequence ID" value="KAF4505495.1"/>
    <property type="molecule type" value="Genomic_DNA"/>
</dbReference>
<dbReference type="Pfam" id="PF00172">
    <property type="entry name" value="Zn_clus"/>
    <property type="match status" value="1"/>
</dbReference>
<dbReference type="Gene3D" id="4.10.240.10">
    <property type="entry name" value="Zn(2)-C6 fungal-type DNA-binding domain"/>
    <property type="match status" value="1"/>
</dbReference>
<organism evidence="5 6">
    <name type="scientific">Ophiocordyceps sinensis</name>
    <dbReference type="NCBI Taxonomy" id="72228"/>
    <lineage>
        <taxon>Eukaryota</taxon>
        <taxon>Fungi</taxon>
        <taxon>Dikarya</taxon>
        <taxon>Ascomycota</taxon>
        <taxon>Pezizomycotina</taxon>
        <taxon>Sordariomycetes</taxon>
        <taxon>Hypocreomycetidae</taxon>
        <taxon>Hypocreales</taxon>
        <taxon>Ophiocordycipitaceae</taxon>
        <taxon>Ophiocordyceps</taxon>
    </lineage>
</organism>
<dbReference type="PROSITE" id="PS00463">
    <property type="entry name" value="ZN2_CY6_FUNGAL_1"/>
    <property type="match status" value="1"/>
</dbReference>
<comment type="caution">
    <text evidence="5">The sequence shown here is derived from an EMBL/GenBank/DDBJ whole genome shotgun (WGS) entry which is preliminary data.</text>
</comment>
<sequence>MSFFKQLMANSKIRSSGGCWTCRVRRKKCTENRPECDTCKALEITCYFDDDKPAWMDGGPRQRQMTEDIKAEVKKKASQRRDRKYVEILENETRIVTISDDGDALMSSSSKPGASDTDPSPRSHDSASTPPDSHSTSASPPDVAWHTQQPLAWHTQQPPVRPQEDAAEGDLHFLMIYLDYVFPYLFPHYRPPVLAGGRGWILDVLHSNKSVHHTSISLASSFFAIVLANGDREHQECIARMIHKLETQLELGLKELQREMCALNASSSGFDVQRGLVVMQSIVQMLFFEVTTSSNGNWRMHLDAAVALFLQILPDPDLWTQTLNNLYSPAWPPPDIGLRRPWSTNQAALRFFTATLLYLDVLSSVTLGTSPRLCHYQAAVIPGCSTVPRGMEPVPAGPLFLDDFFGLPNWIVQALGDVAGLEAWKRLQMQAGSLSVDELASRGQLLGDAITGGLEALEHQAGDDDSSRPTWFPALVADPITGPNTRQQPDFQMIWLLATLSYLKVVILGWQPSNPQIRCPVSRATERLSRIPKGSCLRALAWPFCISGCLSPAEDEHAYRAMAQTQGPLQIFGTVKEAMQIMEKVWSRRGRTDETWTVSRCLNVLGHGVLLI</sequence>
<dbReference type="InterPro" id="IPR001138">
    <property type="entry name" value="Zn2Cys6_DnaBD"/>
</dbReference>
<dbReference type="OrthoDB" id="5213892at2759"/>
<evidence type="ECO:0000313" key="5">
    <source>
        <dbReference type="EMBL" id="KAF4505495.1"/>
    </source>
</evidence>
<gene>
    <name evidence="5" type="ORF">G6O67_007439</name>
</gene>
<protein>
    <recommendedName>
        <fullName evidence="4">Zn(2)-C6 fungal-type domain-containing protein</fullName>
    </recommendedName>
</protein>
<dbReference type="InterPro" id="IPR036864">
    <property type="entry name" value="Zn2-C6_fun-type_DNA-bd_sf"/>
</dbReference>
<dbReference type="PANTHER" id="PTHR37534:SF46">
    <property type="entry name" value="ZN(II)2CYS6 TRANSCRIPTION FACTOR (EUROFUNG)"/>
    <property type="match status" value="1"/>
</dbReference>
<dbReference type="PROSITE" id="PS50048">
    <property type="entry name" value="ZN2_CY6_FUNGAL_2"/>
    <property type="match status" value="1"/>
</dbReference>
<feature type="domain" description="Zn(2)-C6 fungal-type" evidence="4">
    <location>
        <begin position="18"/>
        <end position="48"/>
    </location>
</feature>
<keyword evidence="2" id="KW-0539">Nucleus</keyword>
<feature type="region of interest" description="Disordered" evidence="3">
    <location>
        <begin position="100"/>
        <end position="145"/>
    </location>
</feature>
<reference evidence="5 6" key="1">
    <citation type="journal article" date="2020" name="Genome Biol. Evol.">
        <title>A new high-quality draft genome assembly of the Chinese cordyceps Ophiocordyceps sinensis.</title>
        <authorList>
            <person name="Shu R."/>
            <person name="Zhang J."/>
            <person name="Meng Q."/>
            <person name="Zhang H."/>
            <person name="Zhou G."/>
            <person name="Li M."/>
            <person name="Wu P."/>
            <person name="Zhao Y."/>
            <person name="Chen C."/>
            <person name="Qin Q."/>
        </authorList>
    </citation>
    <scope>NUCLEOTIDE SEQUENCE [LARGE SCALE GENOMIC DNA]</scope>
    <source>
        <strain evidence="5 6">IOZ07</strain>
    </source>
</reference>
<dbReference type="SMART" id="SM00066">
    <property type="entry name" value="GAL4"/>
    <property type="match status" value="1"/>
</dbReference>
<dbReference type="PANTHER" id="PTHR37534">
    <property type="entry name" value="TRANSCRIPTIONAL ACTIVATOR PROTEIN UGA3"/>
    <property type="match status" value="1"/>
</dbReference>
<evidence type="ECO:0000259" key="4">
    <source>
        <dbReference type="PROSITE" id="PS50048"/>
    </source>
</evidence>
<accession>A0A8H4PNV1</accession>
<dbReference type="GO" id="GO:0000981">
    <property type="term" value="F:DNA-binding transcription factor activity, RNA polymerase II-specific"/>
    <property type="evidence" value="ECO:0007669"/>
    <property type="project" value="InterPro"/>
</dbReference>
<feature type="compositionally biased region" description="Polar residues" evidence="3">
    <location>
        <begin position="126"/>
        <end position="139"/>
    </location>
</feature>
<dbReference type="SUPFAM" id="SSF57701">
    <property type="entry name" value="Zn2/Cys6 DNA-binding domain"/>
    <property type="match status" value="1"/>
</dbReference>
<dbReference type="Pfam" id="PF11951">
    <property type="entry name" value="Fungal_trans_2"/>
    <property type="match status" value="1"/>
</dbReference>
<keyword evidence="6" id="KW-1185">Reference proteome</keyword>
<dbReference type="AlphaFoldDB" id="A0A8H4PNV1"/>
<evidence type="ECO:0000256" key="3">
    <source>
        <dbReference type="SAM" id="MobiDB-lite"/>
    </source>
</evidence>
<feature type="compositionally biased region" description="Polar residues" evidence="3">
    <location>
        <begin position="106"/>
        <end position="118"/>
    </location>
</feature>
<name>A0A8H4PNV1_9HYPO</name>
<dbReference type="GO" id="GO:0008270">
    <property type="term" value="F:zinc ion binding"/>
    <property type="evidence" value="ECO:0007669"/>
    <property type="project" value="InterPro"/>
</dbReference>
<dbReference type="InterPro" id="IPR021858">
    <property type="entry name" value="Fun_TF"/>
</dbReference>
<proteinExistence type="predicted"/>
<evidence type="ECO:0000256" key="2">
    <source>
        <dbReference type="ARBA" id="ARBA00023242"/>
    </source>
</evidence>
<evidence type="ECO:0000256" key="1">
    <source>
        <dbReference type="ARBA" id="ARBA00004123"/>
    </source>
</evidence>
<dbReference type="CDD" id="cd00067">
    <property type="entry name" value="GAL4"/>
    <property type="match status" value="1"/>
</dbReference>
<dbReference type="GO" id="GO:0005634">
    <property type="term" value="C:nucleus"/>
    <property type="evidence" value="ECO:0007669"/>
    <property type="project" value="UniProtKB-SubCell"/>
</dbReference>
<evidence type="ECO:0000313" key="6">
    <source>
        <dbReference type="Proteomes" id="UP000557566"/>
    </source>
</evidence>
<dbReference type="Proteomes" id="UP000557566">
    <property type="component" value="Unassembled WGS sequence"/>
</dbReference>
<comment type="subcellular location">
    <subcellularLocation>
        <location evidence="1">Nucleus</location>
    </subcellularLocation>
</comment>